<comment type="similarity">
    <text evidence="3 6">Belongs to the glycosyl hydrolase 47 family.</text>
</comment>
<dbReference type="EMBL" id="CAUYUJ010000458">
    <property type="protein sequence ID" value="CAK0790664.1"/>
    <property type="molecule type" value="Genomic_DNA"/>
</dbReference>
<organism evidence="7 8">
    <name type="scientific">Prorocentrum cordatum</name>
    <dbReference type="NCBI Taxonomy" id="2364126"/>
    <lineage>
        <taxon>Eukaryota</taxon>
        <taxon>Sar</taxon>
        <taxon>Alveolata</taxon>
        <taxon>Dinophyceae</taxon>
        <taxon>Prorocentrales</taxon>
        <taxon>Prorocentraceae</taxon>
        <taxon>Prorocentrum</taxon>
    </lineage>
</organism>
<comment type="cofactor">
    <cofactor evidence="1">
        <name>Ca(2+)</name>
        <dbReference type="ChEBI" id="CHEBI:29108"/>
    </cofactor>
</comment>
<evidence type="ECO:0000256" key="1">
    <source>
        <dbReference type="ARBA" id="ARBA00001913"/>
    </source>
</evidence>
<dbReference type="InterPro" id="IPR036026">
    <property type="entry name" value="Seven-hairpin_glycosidases"/>
</dbReference>
<keyword evidence="5" id="KW-1015">Disulfide bond</keyword>
<evidence type="ECO:0000256" key="4">
    <source>
        <dbReference type="ARBA" id="ARBA00022801"/>
    </source>
</evidence>
<dbReference type="InterPro" id="IPR012341">
    <property type="entry name" value="6hp_glycosidase-like_sf"/>
</dbReference>
<proteinExistence type="inferred from homology"/>
<evidence type="ECO:0000256" key="2">
    <source>
        <dbReference type="ARBA" id="ARBA00004922"/>
    </source>
</evidence>
<sequence>MLPAFDTEHGMPHASVDVGTGDAGKHTWQQAKNANTVLAEPTTIQVEFRYLSHATGNPTYKRLADRAENTVLAAAGGRGLVPLYLNNKAAKPSFVGTKISLGAMGDSYYEYLLKQWVQTGRVEHRFKDAWKLTVKEMVSQLVVRTQGGLTFITEKESGKPKFKMDHLACFVSGMLMLGARTLPPEEVDPYWEELAAEVARTCYEMYRRSPTGLSPEYVNFKVEKGSGEDMVFPQDAPHNLLRPEAIEALYYMHYYTGDPKYRRWAHEMFGAFQKHSRARFGFSAVVDVRKSSPSKRDSQESFWLAETLKYFYLIFSPRSTLSLEEFVLNTEAHPLRMWTADLQAGSP</sequence>
<name>A0ABN9PK09_9DINO</name>
<comment type="pathway">
    <text evidence="2">Protein modification; protein glycosylation.</text>
</comment>
<keyword evidence="4 6" id="KW-0378">Hydrolase</keyword>
<dbReference type="Gene3D" id="1.50.10.10">
    <property type="match status" value="1"/>
</dbReference>
<keyword evidence="8" id="KW-1185">Reference proteome</keyword>
<dbReference type="Pfam" id="PF01532">
    <property type="entry name" value="Glyco_hydro_47"/>
    <property type="match status" value="1"/>
</dbReference>
<evidence type="ECO:0000313" key="8">
    <source>
        <dbReference type="Proteomes" id="UP001189429"/>
    </source>
</evidence>
<evidence type="ECO:0000256" key="6">
    <source>
        <dbReference type="RuleBase" id="RU361193"/>
    </source>
</evidence>
<evidence type="ECO:0000256" key="5">
    <source>
        <dbReference type="ARBA" id="ARBA00023157"/>
    </source>
</evidence>
<keyword evidence="6" id="KW-0326">Glycosidase</keyword>
<dbReference type="InterPro" id="IPR001382">
    <property type="entry name" value="Glyco_hydro_47"/>
</dbReference>
<dbReference type="EC" id="3.2.1.-" evidence="6"/>
<gene>
    <name evidence="7" type="ORF">PCOR1329_LOCUS1883</name>
</gene>
<dbReference type="SUPFAM" id="SSF48225">
    <property type="entry name" value="Seven-hairpin glycosidases"/>
    <property type="match status" value="1"/>
</dbReference>
<reference evidence="7" key="1">
    <citation type="submission" date="2023-10" db="EMBL/GenBank/DDBJ databases">
        <authorList>
            <person name="Chen Y."/>
            <person name="Shah S."/>
            <person name="Dougan E. K."/>
            <person name="Thang M."/>
            <person name="Chan C."/>
        </authorList>
    </citation>
    <scope>NUCLEOTIDE SEQUENCE [LARGE SCALE GENOMIC DNA]</scope>
</reference>
<dbReference type="InterPro" id="IPR050749">
    <property type="entry name" value="Glycosyl_Hydrolase_47"/>
</dbReference>
<evidence type="ECO:0000313" key="7">
    <source>
        <dbReference type="EMBL" id="CAK0790664.1"/>
    </source>
</evidence>
<accession>A0ABN9PK09</accession>
<dbReference type="PANTHER" id="PTHR11742">
    <property type="entry name" value="MANNOSYL-OLIGOSACCHARIDE ALPHA-1,2-MANNOSIDASE-RELATED"/>
    <property type="match status" value="1"/>
</dbReference>
<evidence type="ECO:0000256" key="3">
    <source>
        <dbReference type="ARBA" id="ARBA00007658"/>
    </source>
</evidence>
<protein>
    <recommendedName>
        <fullName evidence="6">alpha-1,2-Mannosidase</fullName>
        <ecNumber evidence="6">3.2.1.-</ecNumber>
    </recommendedName>
</protein>
<comment type="caution">
    <text evidence="7">The sequence shown here is derived from an EMBL/GenBank/DDBJ whole genome shotgun (WGS) entry which is preliminary data.</text>
</comment>
<dbReference type="Proteomes" id="UP001189429">
    <property type="component" value="Unassembled WGS sequence"/>
</dbReference>
<dbReference type="PRINTS" id="PR00747">
    <property type="entry name" value="GLYHDRLASE47"/>
</dbReference>